<keyword evidence="8" id="KW-0175">Coiled coil</keyword>
<dbReference type="InterPro" id="IPR015720">
    <property type="entry name" value="Emp24-like"/>
</dbReference>
<dbReference type="InterPro" id="IPR009038">
    <property type="entry name" value="GOLD_dom"/>
</dbReference>
<keyword evidence="12" id="KW-1185">Reference proteome</keyword>
<name>A0AA38W6Z3_9ASTR</name>
<dbReference type="AlphaFoldDB" id="A0AA38W6Z3"/>
<comment type="caution">
    <text evidence="11">The sequence shown here is derived from an EMBL/GenBank/DDBJ whole genome shotgun (WGS) entry which is preliminary data.</text>
</comment>
<evidence type="ECO:0000256" key="7">
    <source>
        <dbReference type="RuleBase" id="RU003827"/>
    </source>
</evidence>
<dbReference type="EMBL" id="JARYMX010000005">
    <property type="protein sequence ID" value="KAJ9549152.1"/>
    <property type="molecule type" value="Genomic_DNA"/>
</dbReference>
<accession>A0AA38W6Z3</accession>
<comment type="subcellular location">
    <subcellularLocation>
        <location evidence="1 7">Membrane</location>
        <topology evidence="1 7">Single-pass type I membrane protein</topology>
    </subcellularLocation>
</comment>
<comment type="similarity">
    <text evidence="2 7">Belongs to the EMP24/GP25L family.</text>
</comment>
<evidence type="ECO:0000256" key="4">
    <source>
        <dbReference type="ARBA" id="ARBA00022729"/>
    </source>
</evidence>
<dbReference type="GO" id="GO:0016020">
    <property type="term" value="C:membrane"/>
    <property type="evidence" value="ECO:0007669"/>
    <property type="project" value="UniProtKB-SubCell"/>
</dbReference>
<feature type="chain" id="PRO_5041340049" description="GOLD domain-containing protein" evidence="9">
    <location>
        <begin position="23"/>
        <end position="204"/>
    </location>
</feature>
<dbReference type="Pfam" id="PF01105">
    <property type="entry name" value="EMP24_GP25L"/>
    <property type="match status" value="1"/>
</dbReference>
<evidence type="ECO:0000313" key="12">
    <source>
        <dbReference type="Proteomes" id="UP001172457"/>
    </source>
</evidence>
<evidence type="ECO:0000256" key="5">
    <source>
        <dbReference type="ARBA" id="ARBA00022989"/>
    </source>
</evidence>
<evidence type="ECO:0000256" key="2">
    <source>
        <dbReference type="ARBA" id="ARBA00007104"/>
    </source>
</evidence>
<reference evidence="11" key="1">
    <citation type="submission" date="2023-03" db="EMBL/GenBank/DDBJ databases">
        <title>Chromosome-scale reference genome and RAD-based genetic map of yellow starthistle (Centaurea solstitialis) reveal putative structural variation and QTLs associated with invader traits.</title>
        <authorList>
            <person name="Reatini B."/>
            <person name="Cang F.A."/>
            <person name="Jiang Q."/>
            <person name="Mckibben M.T.W."/>
            <person name="Barker M.S."/>
            <person name="Rieseberg L.H."/>
            <person name="Dlugosch K.M."/>
        </authorList>
    </citation>
    <scope>NUCLEOTIDE SEQUENCE</scope>
    <source>
        <strain evidence="11">CAN-66</strain>
        <tissue evidence="11">Leaf</tissue>
    </source>
</reference>
<feature type="coiled-coil region" evidence="8">
    <location>
        <begin position="139"/>
        <end position="166"/>
    </location>
</feature>
<keyword evidence="5" id="KW-1133">Transmembrane helix</keyword>
<keyword evidence="3 7" id="KW-0812">Transmembrane</keyword>
<evidence type="ECO:0000256" key="8">
    <source>
        <dbReference type="SAM" id="Coils"/>
    </source>
</evidence>
<protein>
    <recommendedName>
        <fullName evidence="10">GOLD domain-containing protein</fullName>
    </recommendedName>
</protein>
<feature type="signal peptide" evidence="9">
    <location>
        <begin position="1"/>
        <end position="22"/>
    </location>
</feature>
<gene>
    <name evidence="11" type="ORF">OSB04_021695</name>
</gene>
<keyword evidence="6" id="KW-0472">Membrane</keyword>
<dbReference type="Proteomes" id="UP001172457">
    <property type="component" value="Chromosome 5"/>
</dbReference>
<dbReference type="PROSITE" id="PS50866">
    <property type="entry name" value="GOLD"/>
    <property type="match status" value="1"/>
</dbReference>
<evidence type="ECO:0000313" key="11">
    <source>
        <dbReference type="EMBL" id="KAJ9549152.1"/>
    </source>
</evidence>
<dbReference type="PANTHER" id="PTHR22811">
    <property type="entry name" value="TRANSMEMBRANE EMP24 DOMAIN-CONTAINING PROTEIN"/>
    <property type="match status" value="1"/>
</dbReference>
<evidence type="ECO:0000256" key="6">
    <source>
        <dbReference type="ARBA" id="ARBA00023136"/>
    </source>
</evidence>
<evidence type="ECO:0000259" key="10">
    <source>
        <dbReference type="PROSITE" id="PS50866"/>
    </source>
</evidence>
<organism evidence="11 12">
    <name type="scientific">Centaurea solstitialis</name>
    <name type="common">yellow star-thistle</name>
    <dbReference type="NCBI Taxonomy" id="347529"/>
    <lineage>
        <taxon>Eukaryota</taxon>
        <taxon>Viridiplantae</taxon>
        <taxon>Streptophyta</taxon>
        <taxon>Embryophyta</taxon>
        <taxon>Tracheophyta</taxon>
        <taxon>Spermatophyta</taxon>
        <taxon>Magnoliopsida</taxon>
        <taxon>eudicotyledons</taxon>
        <taxon>Gunneridae</taxon>
        <taxon>Pentapetalae</taxon>
        <taxon>asterids</taxon>
        <taxon>campanulids</taxon>
        <taxon>Asterales</taxon>
        <taxon>Asteraceae</taxon>
        <taxon>Carduoideae</taxon>
        <taxon>Cardueae</taxon>
        <taxon>Centaureinae</taxon>
        <taxon>Centaurea</taxon>
    </lineage>
</organism>
<evidence type="ECO:0000256" key="3">
    <source>
        <dbReference type="ARBA" id="ARBA00022692"/>
    </source>
</evidence>
<keyword evidence="4 9" id="KW-0732">Signal</keyword>
<dbReference type="SMART" id="SM01190">
    <property type="entry name" value="EMP24_GP25L"/>
    <property type="match status" value="1"/>
</dbReference>
<feature type="domain" description="GOLD" evidence="10">
    <location>
        <begin position="32"/>
        <end position="167"/>
    </location>
</feature>
<evidence type="ECO:0000256" key="1">
    <source>
        <dbReference type="ARBA" id="ARBA00004479"/>
    </source>
</evidence>
<proteinExistence type="inferred from homology"/>
<sequence>MEFGVFFFFILSLLPMIFVVESIHFEIESGSIKCIGEDIKANSMTVGHYSIVNPNQDHHPLPPHHKLNVSVFAVKGDRSHYAEGVESGQFAFEVLEAGYHLACFQALQHQPTDKFSVEFDWGSGVATKQWFNVAKKGSVNAMEIELNKLADTIASIREEMLELRVRLEFRDGDDKHEYKHDNGLLDLGFPIPLLIGGGIAIVAP</sequence>
<evidence type="ECO:0000256" key="9">
    <source>
        <dbReference type="SAM" id="SignalP"/>
    </source>
</evidence>